<evidence type="ECO:0000256" key="1">
    <source>
        <dbReference type="SAM" id="SignalP"/>
    </source>
</evidence>
<dbReference type="RefSeq" id="WP_191181756.1">
    <property type="nucleotide sequence ID" value="NZ_JACXAJ010000001.1"/>
</dbReference>
<keyword evidence="1" id="KW-0732">Signal</keyword>
<proteinExistence type="predicted"/>
<dbReference type="PANTHER" id="PTHR12147">
    <property type="entry name" value="METALLOPEPTIDASE M28 FAMILY MEMBER"/>
    <property type="match status" value="1"/>
</dbReference>
<dbReference type="InterPro" id="IPR045175">
    <property type="entry name" value="M28_fam"/>
</dbReference>
<organism evidence="3 4">
    <name type="scientific">Pontibacter aquaedesilientis</name>
    <dbReference type="NCBI Taxonomy" id="2766980"/>
    <lineage>
        <taxon>Bacteria</taxon>
        <taxon>Pseudomonadati</taxon>
        <taxon>Bacteroidota</taxon>
        <taxon>Cytophagia</taxon>
        <taxon>Cytophagales</taxon>
        <taxon>Hymenobacteraceae</taxon>
        <taxon>Pontibacter</taxon>
    </lineage>
</organism>
<dbReference type="EMBL" id="JACXAJ010000001">
    <property type="protein sequence ID" value="MBD1395581.1"/>
    <property type="molecule type" value="Genomic_DNA"/>
</dbReference>
<feature type="signal peptide" evidence="1">
    <location>
        <begin position="1"/>
        <end position="23"/>
    </location>
</feature>
<evidence type="ECO:0000259" key="2">
    <source>
        <dbReference type="Pfam" id="PF04389"/>
    </source>
</evidence>
<name>A0ABR7XCF9_9BACT</name>
<sequence length="307" mass="34480">MKRKLAFAAVLVFLSTLSVTAQKAVLDTQQLLQDVRVLSTDSMEGRLSGSSGSKMAQDYILNRFSEIGLQQYNKSYRHTFRLESRGVTVEDATNLIGYIPGKTKQAIVITAHYDHVGVRKGEIYNGADDNASGVAALLAAASYFKKQKPYYTLVFAALDGEELGLQGANALLENPPLPLYNILLNVNMDMLSINQQGELYASGTYHHPFLIPYLQQVSARPQARLLLGHDRPDQGENDWTRQSDHFQFHKRQIPFVYFGVEDHPHYHKPTDDFAHINPVFYPDAAALVIDFIRVIDKKRLQVKATGQ</sequence>
<dbReference type="SUPFAM" id="SSF53187">
    <property type="entry name" value="Zn-dependent exopeptidases"/>
    <property type="match status" value="1"/>
</dbReference>
<protein>
    <submittedName>
        <fullName evidence="3">M28 family peptidase</fullName>
    </submittedName>
</protein>
<dbReference type="InterPro" id="IPR007484">
    <property type="entry name" value="Peptidase_M28"/>
</dbReference>
<reference evidence="3 4" key="1">
    <citation type="submission" date="2020-09" db="EMBL/GenBank/DDBJ databases">
        <title>Genome sequencing and assembly of Pontibacter sp.</title>
        <authorList>
            <person name="Chhetri G."/>
        </authorList>
    </citation>
    <scope>NUCLEOTIDE SEQUENCE [LARGE SCALE GENOMIC DNA]</scope>
    <source>
        <strain evidence="3 4">JH31</strain>
    </source>
</reference>
<feature type="domain" description="Peptidase M28" evidence="2">
    <location>
        <begin position="94"/>
        <end position="290"/>
    </location>
</feature>
<dbReference type="Pfam" id="PF04389">
    <property type="entry name" value="Peptidase_M28"/>
    <property type="match status" value="1"/>
</dbReference>
<comment type="caution">
    <text evidence="3">The sequence shown here is derived from an EMBL/GenBank/DDBJ whole genome shotgun (WGS) entry which is preliminary data.</text>
</comment>
<dbReference type="Gene3D" id="3.40.630.10">
    <property type="entry name" value="Zn peptidases"/>
    <property type="match status" value="1"/>
</dbReference>
<keyword evidence="4" id="KW-1185">Reference proteome</keyword>
<dbReference type="PANTHER" id="PTHR12147:SF26">
    <property type="entry name" value="PEPTIDASE M28 DOMAIN-CONTAINING PROTEIN"/>
    <property type="match status" value="1"/>
</dbReference>
<feature type="chain" id="PRO_5045832995" evidence="1">
    <location>
        <begin position="24"/>
        <end position="307"/>
    </location>
</feature>
<dbReference type="Proteomes" id="UP000625551">
    <property type="component" value="Unassembled WGS sequence"/>
</dbReference>
<gene>
    <name evidence="3" type="ORF">H9Q13_00245</name>
</gene>
<evidence type="ECO:0000313" key="3">
    <source>
        <dbReference type="EMBL" id="MBD1395581.1"/>
    </source>
</evidence>
<evidence type="ECO:0000313" key="4">
    <source>
        <dbReference type="Proteomes" id="UP000625551"/>
    </source>
</evidence>
<accession>A0ABR7XCF9</accession>